<comment type="caution">
    <text evidence="1">The sequence shown here is derived from an EMBL/GenBank/DDBJ whole genome shotgun (WGS) entry which is preliminary data.</text>
</comment>
<dbReference type="EMBL" id="CZCZ02000015">
    <property type="protein sequence ID" value="CAC5344920.1"/>
    <property type="molecule type" value="Genomic_DNA"/>
</dbReference>
<organism evidence="1 2">
    <name type="scientific">Planktothrix rubescens CCAP 1459/22</name>
    <dbReference type="NCBI Taxonomy" id="329571"/>
    <lineage>
        <taxon>Bacteria</taxon>
        <taxon>Bacillati</taxon>
        <taxon>Cyanobacteriota</taxon>
        <taxon>Cyanophyceae</taxon>
        <taxon>Oscillatoriophycideae</taxon>
        <taxon>Oscillatoriales</taxon>
        <taxon>Microcoleaceae</taxon>
        <taxon>Planktothrix</taxon>
    </lineage>
</organism>
<reference evidence="1" key="1">
    <citation type="submission" date="2020-05" db="EMBL/GenBank/DDBJ databases">
        <authorList>
            <consortium name="Genoscope - CEA"/>
            <person name="William W."/>
        </authorList>
    </citation>
    <scope>NUCLEOTIDE SEQUENCE [LARGE SCALE GENOMIC DNA]</scope>
    <source>
        <strain evidence="1">PCC 7821</strain>
    </source>
</reference>
<name>A0A6J7ZQJ9_PLARU</name>
<gene>
    <name evidence="1" type="ORF">PLAN_50125</name>
</gene>
<keyword evidence="2" id="KW-1185">Reference proteome</keyword>
<proteinExistence type="predicted"/>
<evidence type="ECO:0000313" key="1">
    <source>
        <dbReference type="EMBL" id="CAC5344920.1"/>
    </source>
</evidence>
<dbReference type="Proteomes" id="UP000196521">
    <property type="component" value="Unassembled WGS sequence"/>
</dbReference>
<dbReference type="AlphaFoldDB" id="A0A6J7ZQJ9"/>
<protein>
    <submittedName>
        <fullName evidence="1">Uncharacterized protein</fullName>
    </submittedName>
</protein>
<evidence type="ECO:0000313" key="2">
    <source>
        <dbReference type="Proteomes" id="UP000196521"/>
    </source>
</evidence>
<sequence length="70" mass="7843">MADVDKPIRDYLTQNWLRDAKGDLREVSSEWVSAFEGLMRPPQPPRAVSFSPKNLCDLTPQPSSLLGKGE</sequence>
<accession>A0A6J7ZQJ9</accession>